<evidence type="ECO:0000313" key="2">
    <source>
        <dbReference type="EMBL" id="ALG09882.1"/>
    </source>
</evidence>
<gene>
    <name evidence="2" type="ORF">AOZ06_25955</name>
</gene>
<dbReference type="OrthoDB" id="4826718at2"/>
<dbReference type="AlphaFoldDB" id="A0A0N9I4X1"/>
<name>A0A0N9I4X1_9PSEU</name>
<dbReference type="GO" id="GO:0003700">
    <property type="term" value="F:DNA-binding transcription factor activity"/>
    <property type="evidence" value="ECO:0007669"/>
    <property type="project" value="InterPro"/>
</dbReference>
<evidence type="ECO:0000313" key="3">
    <source>
        <dbReference type="Proteomes" id="UP000063699"/>
    </source>
</evidence>
<feature type="domain" description="HTH marR-type" evidence="1">
    <location>
        <begin position="1"/>
        <end position="79"/>
    </location>
</feature>
<dbReference type="InterPro" id="IPR000835">
    <property type="entry name" value="HTH_MarR-typ"/>
</dbReference>
<dbReference type="STRING" id="860235.AOZ06_25955"/>
<dbReference type="Proteomes" id="UP000063699">
    <property type="component" value="Chromosome"/>
</dbReference>
<dbReference type="KEGG" id="kphy:AOZ06_25955"/>
<organism evidence="2 3">
    <name type="scientific">Kibdelosporangium phytohabitans</name>
    <dbReference type="NCBI Taxonomy" id="860235"/>
    <lineage>
        <taxon>Bacteria</taxon>
        <taxon>Bacillati</taxon>
        <taxon>Actinomycetota</taxon>
        <taxon>Actinomycetes</taxon>
        <taxon>Pseudonocardiales</taxon>
        <taxon>Pseudonocardiaceae</taxon>
        <taxon>Kibdelosporangium</taxon>
    </lineage>
</organism>
<dbReference type="RefSeq" id="WP_054291786.1">
    <property type="nucleotide sequence ID" value="NZ_CP012752.1"/>
</dbReference>
<dbReference type="Gene3D" id="1.10.10.10">
    <property type="entry name" value="Winged helix-like DNA-binding domain superfamily/Winged helix DNA-binding domain"/>
    <property type="match status" value="1"/>
</dbReference>
<evidence type="ECO:0000259" key="1">
    <source>
        <dbReference type="PROSITE" id="PS50995"/>
    </source>
</evidence>
<protein>
    <recommendedName>
        <fullName evidence="1">HTH marR-type domain-containing protein</fullName>
    </recommendedName>
</protein>
<dbReference type="SUPFAM" id="SSF46785">
    <property type="entry name" value="Winged helix' DNA-binding domain"/>
    <property type="match status" value="1"/>
</dbReference>
<proteinExistence type="predicted"/>
<accession>A0A0N9I4X1</accession>
<dbReference type="InterPro" id="IPR036390">
    <property type="entry name" value="WH_DNA-bd_sf"/>
</dbReference>
<sequence length="83" mass="9454">MPDRSDLVKVLDRVERAGWILRTRDTVDRHRHVLVLTDEARAAIDKTERVSRAITDDVPAGLSEPERRTLHRSLLKAFGKPGD</sequence>
<reference evidence="2 3" key="1">
    <citation type="submission" date="2015-07" db="EMBL/GenBank/DDBJ databases">
        <title>Genome sequencing of Kibdelosporangium phytohabitans.</title>
        <authorList>
            <person name="Qin S."/>
            <person name="Xing K."/>
        </authorList>
    </citation>
    <scope>NUCLEOTIDE SEQUENCE [LARGE SCALE GENOMIC DNA]</scope>
    <source>
        <strain evidence="2 3">KLBMP1111</strain>
    </source>
</reference>
<dbReference type="EMBL" id="CP012752">
    <property type="protein sequence ID" value="ALG09882.1"/>
    <property type="molecule type" value="Genomic_DNA"/>
</dbReference>
<dbReference type="InterPro" id="IPR036388">
    <property type="entry name" value="WH-like_DNA-bd_sf"/>
</dbReference>
<keyword evidence="3" id="KW-1185">Reference proteome</keyword>
<dbReference type="PROSITE" id="PS50995">
    <property type="entry name" value="HTH_MARR_2"/>
    <property type="match status" value="1"/>
</dbReference>